<dbReference type="PANTHER" id="PTHR11017:SF527">
    <property type="entry name" value="TMV RESISTANCE PROTEIN N-LIKE"/>
    <property type="match status" value="1"/>
</dbReference>
<gene>
    <name evidence="1" type="ORF">EUGRSUZ_C03463</name>
</gene>
<protein>
    <recommendedName>
        <fullName evidence="2">NB-ARC domain-containing protein</fullName>
    </recommendedName>
</protein>
<dbReference type="Gramene" id="KCW82084">
    <property type="protein sequence ID" value="KCW82084"/>
    <property type="gene ID" value="EUGRSUZ_C03463"/>
</dbReference>
<reference evidence="1" key="1">
    <citation type="submission" date="2013-07" db="EMBL/GenBank/DDBJ databases">
        <title>The genome of Eucalyptus grandis.</title>
        <authorList>
            <person name="Schmutz J."/>
            <person name="Hayes R."/>
            <person name="Myburg A."/>
            <person name="Tuskan G."/>
            <person name="Grattapaglia D."/>
            <person name="Rokhsar D.S."/>
        </authorList>
    </citation>
    <scope>NUCLEOTIDE SEQUENCE</scope>
    <source>
        <tissue evidence="1">Leaf extractions</tissue>
    </source>
</reference>
<proteinExistence type="predicted"/>
<organism evidence="1">
    <name type="scientific">Eucalyptus grandis</name>
    <name type="common">Flooded gum</name>
    <dbReference type="NCBI Taxonomy" id="71139"/>
    <lineage>
        <taxon>Eukaryota</taxon>
        <taxon>Viridiplantae</taxon>
        <taxon>Streptophyta</taxon>
        <taxon>Embryophyta</taxon>
        <taxon>Tracheophyta</taxon>
        <taxon>Spermatophyta</taxon>
        <taxon>Magnoliopsida</taxon>
        <taxon>eudicotyledons</taxon>
        <taxon>Gunneridae</taxon>
        <taxon>Pentapetalae</taxon>
        <taxon>rosids</taxon>
        <taxon>malvids</taxon>
        <taxon>Myrtales</taxon>
        <taxon>Myrtaceae</taxon>
        <taxon>Myrtoideae</taxon>
        <taxon>Eucalypteae</taxon>
        <taxon>Eucalyptus</taxon>
    </lineage>
</organism>
<evidence type="ECO:0008006" key="2">
    <source>
        <dbReference type="Google" id="ProtNLM"/>
    </source>
</evidence>
<evidence type="ECO:0000313" key="1">
    <source>
        <dbReference type="EMBL" id="KCW82084.1"/>
    </source>
</evidence>
<dbReference type="InParanoid" id="A0A059CV42"/>
<dbReference type="AlphaFoldDB" id="A0A059CV42"/>
<dbReference type="Gene3D" id="3.40.50.300">
    <property type="entry name" value="P-loop containing nucleotide triphosphate hydrolases"/>
    <property type="match status" value="1"/>
</dbReference>
<dbReference type="GO" id="GO:0006952">
    <property type="term" value="P:defense response"/>
    <property type="evidence" value="ECO:0007669"/>
    <property type="project" value="InterPro"/>
</dbReference>
<sequence>MECTRHESYVIQSIVKRARPELNNEQLHVPKNVVDINLHVSNLHTLLDMESNEVCMVGICRFGEIGKMTFAKATYNAFARKFYCCSFLSNVRETCEKSTEGGQLQLQDIFFSDYEELSNNGTNKVEAIMLKLAAPEVHFSAQAFTNMKRLRIFHIPFG</sequence>
<name>A0A059CV42_EUCGR</name>
<dbReference type="EMBL" id="KK198755">
    <property type="protein sequence ID" value="KCW82084.1"/>
    <property type="molecule type" value="Genomic_DNA"/>
</dbReference>
<dbReference type="InterPro" id="IPR044974">
    <property type="entry name" value="Disease_R_plants"/>
</dbReference>
<dbReference type="OMA" id="MECTRHE"/>
<dbReference type="PANTHER" id="PTHR11017">
    <property type="entry name" value="LEUCINE-RICH REPEAT-CONTAINING PROTEIN"/>
    <property type="match status" value="1"/>
</dbReference>
<dbReference type="InterPro" id="IPR027417">
    <property type="entry name" value="P-loop_NTPase"/>
</dbReference>
<accession>A0A059CV42</accession>